<name>A0ABQ2XRR1_9BURK</name>
<organism evidence="2 3">
    <name type="scientific">Undibacterium squillarum</name>
    <dbReference type="NCBI Taxonomy" id="1131567"/>
    <lineage>
        <taxon>Bacteria</taxon>
        <taxon>Pseudomonadati</taxon>
        <taxon>Pseudomonadota</taxon>
        <taxon>Betaproteobacteria</taxon>
        <taxon>Burkholderiales</taxon>
        <taxon>Oxalobacteraceae</taxon>
        <taxon>Undibacterium</taxon>
    </lineage>
</organism>
<dbReference type="EMBL" id="BMYU01000001">
    <property type="protein sequence ID" value="GGX30468.1"/>
    <property type="molecule type" value="Genomic_DNA"/>
</dbReference>
<keyword evidence="3" id="KW-1185">Reference proteome</keyword>
<protein>
    <submittedName>
        <fullName evidence="2">Uncharacterized protein</fullName>
    </submittedName>
</protein>
<proteinExistence type="predicted"/>
<evidence type="ECO:0000313" key="3">
    <source>
        <dbReference type="Proteomes" id="UP000653343"/>
    </source>
</evidence>
<evidence type="ECO:0000313" key="2">
    <source>
        <dbReference type="EMBL" id="GGX30468.1"/>
    </source>
</evidence>
<gene>
    <name evidence="2" type="ORF">GCM10010946_04350</name>
</gene>
<accession>A0ABQ2XRR1</accession>
<evidence type="ECO:0000256" key="1">
    <source>
        <dbReference type="SAM" id="MobiDB-lite"/>
    </source>
</evidence>
<dbReference type="RefSeq" id="WP_189355359.1">
    <property type="nucleotide sequence ID" value="NZ_BMYU01000001.1"/>
</dbReference>
<dbReference type="Proteomes" id="UP000653343">
    <property type="component" value="Unassembled WGS sequence"/>
</dbReference>
<sequence length="505" mass="54816">MSQEPQVVSMMHATRHTKPSAESRDYYQKLLQTLSVPGVTPENNTAQGKAAREALMLWNGYYTLSASGPDAASESVATGAFFAIDANMVVTPALSEPYLDVTLIVSLDGKHANRFRFDSAFDGTTLVQTNKYGLRIELSFVRNADTYGAVATCTGTITLPGSIEVTVTGQTYNNPIQATLFAGKYYASTSGSAPVEVMEIGANYQLRYDFGSNDGVLMAVPAFVYNLNMYYFLFPQLESYVHLIMGTSGNKGFACNDMCDGGANPVRSLLTIPDAPTIWPNILGEPDIDLVNFSGYYPLTYANGPDRCTPAGFVSIQAQYSTWLPGHSADCYMVLISWSFDGVQSQGCYFDRINSNMSYKDGELTIPEFGVKLTLTRSYDARTNALVKLEGVIGKTFVTGFTPFNPVPLTAFGGLSLTNASGDCLTIQGNNNVIYNGHGRHSVIYVPLMYILAYPALFTDVVMSLGTDGTHGTACIVTTNVNEPQTQWQTTAVWSLPPQLPTTEN</sequence>
<reference evidence="3" key="1">
    <citation type="journal article" date="2019" name="Int. J. Syst. Evol. Microbiol.">
        <title>The Global Catalogue of Microorganisms (GCM) 10K type strain sequencing project: providing services to taxonomists for standard genome sequencing and annotation.</title>
        <authorList>
            <consortium name="The Broad Institute Genomics Platform"/>
            <consortium name="The Broad Institute Genome Sequencing Center for Infectious Disease"/>
            <person name="Wu L."/>
            <person name="Ma J."/>
        </authorList>
    </citation>
    <scope>NUCLEOTIDE SEQUENCE [LARGE SCALE GENOMIC DNA]</scope>
    <source>
        <strain evidence="3">KCTC 23917</strain>
    </source>
</reference>
<comment type="caution">
    <text evidence="2">The sequence shown here is derived from an EMBL/GenBank/DDBJ whole genome shotgun (WGS) entry which is preliminary data.</text>
</comment>
<feature type="region of interest" description="Disordered" evidence="1">
    <location>
        <begin position="1"/>
        <end position="22"/>
    </location>
</feature>